<feature type="transmembrane region" description="Helical" evidence="5">
    <location>
        <begin position="18"/>
        <end position="41"/>
    </location>
</feature>
<feature type="transmembrane region" description="Helical" evidence="5">
    <location>
        <begin position="291"/>
        <end position="311"/>
    </location>
</feature>
<reference evidence="7" key="2">
    <citation type="submission" date="2022-06" db="UniProtKB">
        <authorList>
            <consortium name="EnsemblMetazoa"/>
        </authorList>
    </citation>
    <scope>IDENTIFICATION</scope>
</reference>
<dbReference type="AlphaFoldDB" id="A0A8R1XTZ7"/>
<feature type="transmembrane region" description="Helical" evidence="5">
    <location>
        <begin position="402"/>
        <end position="427"/>
    </location>
</feature>
<feature type="transmembrane region" description="Helical" evidence="5">
    <location>
        <begin position="363"/>
        <end position="382"/>
    </location>
</feature>
<feature type="transmembrane region" description="Helical" evidence="5">
    <location>
        <begin position="482"/>
        <end position="504"/>
    </location>
</feature>
<name>A0A8R1XTZ7_ONCVO</name>
<evidence type="ECO:0000256" key="2">
    <source>
        <dbReference type="ARBA" id="ARBA00022692"/>
    </source>
</evidence>
<dbReference type="PANTHER" id="PTHR22718">
    <property type="entry name" value="SERPENTINE RECEPTOR, CLASS X"/>
    <property type="match status" value="1"/>
</dbReference>
<feature type="transmembrane region" description="Helical" evidence="5">
    <location>
        <begin position="665"/>
        <end position="689"/>
    </location>
</feature>
<dbReference type="SUPFAM" id="SSF81321">
    <property type="entry name" value="Family A G protein-coupled receptor-like"/>
    <property type="match status" value="1"/>
</dbReference>
<feature type="transmembrane region" description="Helical" evidence="5">
    <location>
        <begin position="194"/>
        <end position="217"/>
    </location>
</feature>
<dbReference type="EnsemblMetazoa" id="OVOC1969.1">
    <property type="protein sequence ID" value="OVOC1969.1"/>
    <property type="gene ID" value="WBGene00238778"/>
</dbReference>
<organism evidence="7 8">
    <name type="scientific">Onchocerca volvulus</name>
    <dbReference type="NCBI Taxonomy" id="6282"/>
    <lineage>
        <taxon>Eukaryota</taxon>
        <taxon>Metazoa</taxon>
        <taxon>Ecdysozoa</taxon>
        <taxon>Nematoda</taxon>
        <taxon>Chromadorea</taxon>
        <taxon>Rhabditida</taxon>
        <taxon>Spirurina</taxon>
        <taxon>Spiruromorpha</taxon>
        <taxon>Filarioidea</taxon>
        <taxon>Onchocercidae</taxon>
        <taxon>Onchocerca</taxon>
    </lineage>
</organism>
<keyword evidence="3 5" id="KW-1133">Transmembrane helix</keyword>
<dbReference type="GO" id="GO:0016020">
    <property type="term" value="C:membrane"/>
    <property type="evidence" value="ECO:0007669"/>
    <property type="project" value="UniProtKB-SubCell"/>
</dbReference>
<feature type="transmembrane region" description="Helical" evidence="5">
    <location>
        <begin position="575"/>
        <end position="593"/>
    </location>
</feature>
<protein>
    <submittedName>
        <fullName evidence="7">G_PROTEIN_RECEP_F1_2 domain-containing protein</fullName>
    </submittedName>
</protein>
<accession>A0A8R1XTZ7</accession>
<dbReference type="EMBL" id="CMVM020000061">
    <property type="status" value="NOT_ANNOTATED_CDS"/>
    <property type="molecule type" value="Genomic_DNA"/>
</dbReference>
<dbReference type="Proteomes" id="UP000024404">
    <property type="component" value="Unassembled WGS sequence"/>
</dbReference>
<evidence type="ECO:0000256" key="3">
    <source>
        <dbReference type="ARBA" id="ARBA00022989"/>
    </source>
</evidence>
<feature type="transmembrane region" description="Helical" evidence="5">
    <location>
        <begin position="524"/>
        <end position="545"/>
    </location>
</feature>
<feature type="transmembrane region" description="Helical" evidence="5">
    <location>
        <begin position="91"/>
        <end position="109"/>
    </location>
</feature>
<dbReference type="PROSITE" id="PS50262">
    <property type="entry name" value="G_PROTEIN_RECEP_F1_2"/>
    <property type="match status" value="1"/>
</dbReference>
<dbReference type="Gene3D" id="1.20.1070.10">
    <property type="entry name" value="Rhodopsin 7-helix transmembrane proteins"/>
    <property type="match status" value="1"/>
</dbReference>
<feature type="transmembrane region" description="Helical" evidence="5">
    <location>
        <begin position="243"/>
        <end position="265"/>
    </location>
</feature>
<evidence type="ECO:0000256" key="4">
    <source>
        <dbReference type="ARBA" id="ARBA00023136"/>
    </source>
</evidence>
<keyword evidence="8" id="KW-1185">Reference proteome</keyword>
<keyword evidence="2 5" id="KW-0812">Transmembrane</keyword>
<dbReference type="PANTHER" id="PTHR22718:SF25">
    <property type="entry name" value="G-PROTEIN COUPLED RECEPTORS FAMILY 1 PROFILE DOMAIN-CONTAINING PROTEIN"/>
    <property type="match status" value="1"/>
</dbReference>
<dbReference type="EMBL" id="CMVM020000060">
    <property type="status" value="NOT_ANNOTATED_CDS"/>
    <property type="molecule type" value="Genomic_DNA"/>
</dbReference>
<feature type="domain" description="G-protein coupled receptors family 1 profile" evidence="6">
    <location>
        <begin position="418"/>
        <end position="595"/>
    </location>
</feature>
<comment type="subcellular location">
    <subcellularLocation>
        <location evidence="1">Membrane</location>
    </subcellularLocation>
</comment>
<evidence type="ECO:0000259" key="6">
    <source>
        <dbReference type="PROSITE" id="PS50262"/>
    </source>
</evidence>
<feature type="transmembrane region" description="Helical" evidence="5">
    <location>
        <begin position="439"/>
        <end position="462"/>
    </location>
</feature>
<dbReference type="InterPro" id="IPR017452">
    <property type="entry name" value="GPCR_Rhodpsn_7TM"/>
</dbReference>
<sequence>MATALFSGRKGNPYSQSFVYIASQLIISNFLAFLPQLIVVLPEILQNENSLHASTFGEFYYCTRIFRVWNLAREKKCENSSGKIWQRIRNLWVLSMPNIMFIMYAAIFYSMHLKKRSVTDISQNQGTGKMNDGLNTMKVRRYEWSVLIQAAWNCGALEVEVVLLNETLDAISALNRFVVLILPKYNIFFKSIKLYFLITLVWLLNSAVTIGDCYYCTRKFFALNLTWEKKCETETGKIFQRTFYAWTLFLPTAMFIMYVAIFYILRHKRQRIRKMCVGHKTKTAKNNYERLILIQAAWNCGALIIGVIMLNFLSSLLTGVFSQTINIPSKILINCYFIFEYAVFPTIHFIYSQSSRNLPVDRMVARSFHIIALLLVLPSTCLEKNMTKVLDIRDEHHKVLKYIAVLLFAVFLLYGIASNILMATALFSGRKGNPYSQSFVYIASQLIISNFLAFLPQLIVVLPEILQNENSLHGNETTRINYTFTIIFSFSYTSILHFSFLLALNRFVTFVLPKYNSFFKSTRLYFLITLVWLSVLASTFGEFYYCTRIFRVWNLAREKKCENSSGKIWQRIRNLWVLSMPNIMFIMYAAIFYSMHLKKRSVTDISQNQGTGKMNDGLNTMKVRRYEWSVLIQAAWNCGALEVEVVLLNVLLPILFEIFGEEITILMNIIINSYVISYCGVLSTVFFIFNKEARNIIKKNF</sequence>
<evidence type="ECO:0000256" key="1">
    <source>
        <dbReference type="ARBA" id="ARBA00004370"/>
    </source>
</evidence>
<reference evidence="8" key="1">
    <citation type="submission" date="2013-10" db="EMBL/GenBank/DDBJ databases">
        <title>Genome sequencing of Onchocerca volvulus.</title>
        <authorList>
            <person name="Cotton J."/>
            <person name="Tsai J."/>
            <person name="Stanley E."/>
            <person name="Tracey A."/>
            <person name="Holroyd N."/>
            <person name="Lustigman S."/>
            <person name="Berriman M."/>
        </authorList>
    </citation>
    <scope>NUCLEOTIDE SEQUENCE</scope>
</reference>
<evidence type="ECO:0000313" key="7">
    <source>
        <dbReference type="EnsemblMetazoa" id="OVOC1969.1"/>
    </source>
</evidence>
<evidence type="ECO:0000313" key="8">
    <source>
        <dbReference type="Proteomes" id="UP000024404"/>
    </source>
</evidence>
<proteinExistence type="predicted"/>
<keyword evidence="4 5" id="KW-0472">Membrane</keyword>
<evidence type="ECO:0000256" key="5">
    <source>
        <dbReference type="SAM" id="Phobius"/>
    </source>
</evidence>